<sequence length="102" mass="11420">MLPFLQPIRFLYGLFCFILYPFRKRLSRIDDEPGEGEVGSSSVGRQQPDSGEILTLNVRPTAPSPHHGVRRRSGQRISISSITAGILIEGNSKKQSLNKRKN</sequence>
<comment type="caution">
    <text evidence="2">The sequence shown here is derived from an EMBL/GenBank/DDBJ whole genome shotgun (WGS) entry which is preliminary data.</text>
</comment>
<evidence type="ECO:0000313" key="2">
    <source>
        <dbReference type="EMBL" id="GBN26307.1"/>
    </source>
</evidence>
<evidence type="ECO:0000256" key="1">
    <source>
        <dbReference type="SAM" id="MobiDB-lite"/>
    </source>
</evidence>
<reference evidence="2 3" key="1">
    <citation type="journal article" date="2019" name="Sci. Rep.">
        <title>Orb-weaving spider Araneus ventricosus genome elucidates the spidroin gene catalogue.</title>
        <authorList>
            <person name="Kono N."/>
            <person name="Nakamura H."/>
            <person name="Ohtoshi R."/>
            <person name="Moran D.A.P."/>
            <person name="Shinohara A."/>
            <person name="Yoshida Y."/>
            <person name="Fujiwara M."/>
            <person name="Mori M."/>
            <person name="Tomita M."/>
            <person name="Arakawa K."/>
        </authorList>
    </citation>
    <scope>NUCLEOTIDE SEQUENCE [LARGE SCALE GENOMIC DNA]</scope>
</reference>
<protein>
    <submittedName>
        <fullName evidence="2">Uncharacterized protein</fullName>
    </submittedName>
</protein>
<dbReference type="Proteomes" id="UP000499080">
    <property type="component" value="Unassembled WGS sequence"/>
</dbReference>
<keyword evidence="3" id="KW-1185">Reference proteome</keyword>
<dbReference type="AlphaFoldDB" id="A0A4Y2MKK5"/>
<evidence type="ECO:0000313" key="3">
    <source>
        <dbReference type="Proteomes" id="UP000499080"/>
    </source>
</evidence>
<organism evidence="2 3">
    <name type="scientific">Araneus ventricosus</name>
    <name type="common">Orbweaver spider</name>
    <name type="synonym">Epeira ventricosa</name>
    <dbReference type="NCBI Taxonomy" id="182803"/>
    <lineage>
        <taxon>Eukaryota</taxon>
        <taxon>Metazoa</taxon>
        <taxon>Ecdysozoa</taxon>
        <taxon>Arthropoda</taxon>
        <taxon>Chelicerata</taxon>
        <taxon>Arachnida</taxon>
        <taxon>Araneae</taxon>
        <taxon>Araneomorphae</taxon>
        <taxon>Entelegynae</taxon>
        <taxon>Araneoidea</taxon>
        <taxon>Araneidae</taxon>
        <taxon>Araneus</taxon>
    </lineage>
</organism>
<accession>A0A4Y2MKK5</accession>
<feature type="region of interest" description="Disordered" evidence="1">
    <location>
        <begin position="30"/>
        <end position="74"/>
    </location>
</feature>
<gene>
    <name evidence="2" type="ORF">AVEN_18451_1</name>
</gene>
<dbReference type="EMBL" id="BGPR01007366">
    <property type="protein sequence ID" value="GBN26307.1"/>
    <property type="molecule type" value="Genomic_DNA"/>
</dbReference>
<proteinExistence type="predicted"/>
<name>A0A4Y2MKK5_ARAVE</name>